<dbReference type="RefSeq" id="WP_193496599.1">
    <property type="nucleotide sequence ID" value="NZ_CP063169.1"/>
</dbReference>
<dbReference type="Pfam" id="PF14155">
    <property type="entry name" value="DUF4307"/>
    <property type="match status" value="1"/>
</dbReference>
<sequence>MPPAPPRPEADARPGHDRDRSAAADTADLMAQRYGQRPGDAARRRRWTWVLAAICAVLGLAALAMVSVQFFEPTVTSQDVGFEVVDAQTVRVTFDVSRPVGREAQCTLEALHTGFGQVGLLEVPVPASTEHTTRMSAEIATTELATTGIVRECRLLD</sequence>
<evidence type="ECO:0000256" key="2">
    <source>
        <dbReference type="SAM" id="Phobius"/>
    </source>
</evidence>
<proteinExistence type="predicted"/>
<evidence type="ECO:0000256" key="1">
    <source>
        <dbReference type="SAM" id="MobiDB-lite"/>
    </source>
</evidence>
<dbReference type="EMBL" id="CP063169">
    <property type="protein sequence ID" value="QOR69889.1"/>
    <property type="molecule type" value="Genomic_DNA"/>
</dbReference>
<keyword evidence="2" id="KW-1133">Transmembrane helix</keyword>
<reference evidence="3 4" key="1">
    <citation type="submission" date="2020-10" db="EMBL/GenBank/DDBJ databases">
        <title>Haloactinobacterium sp. RN3S43, a bacterium isolated from saline soil.</title>
        <authorList>
            <person name="Sun J.-Q."/>
        </authorList>
    </citation>
    <scope>NUCLEOTIDE SEQUENCE [LARGE SCALE GENOMIC DNA]</scope>
    <source>
        <strain evidence="3 4">RN3S43</strain>
    </source>
</reference>
<dbReference type="Proteomes" id="UP000593758">
    <property type="component" value="Chromosome"/>
</dbReference>
<protein>
    <submittedName>
        <fullName evidence="3">DUF4307 domain-containing protein</fullName>
    </submittedName>
</protein>
<gene>
    <name evidence="3" type="ORF">IM660_14720</name>
</gene>
<dbReference type="AlphaFoldDB" id="A0A7M1SQN8"/>
<dbReference type="InterPro" id="IPR025443">
    <property type="entry name" value="DUF4307"/>
</dbReference>
<feature type="compositionally biased region" description="Basic and acidic residues" evidence="1">
    <location>
        <begin position="8"/>
        <end position="22"/>
    </location>
</feature>
<feature type="transmembrane region" description="Helical" evidence="2">
    <location>
        <begin position="47"/>
        <end position="71"/>
    </location>
</feature>
<keyword evidence="4" id="KW-1185">Reference proteome</keyword>
<organism evidence="3 4">
    <name type="scientific">Ruania alkalisoli</name>
    <dbReference type="NCBI Taxonomy" id="2779775"/>
    <lineage>
        <taxon>Bacteria</taxon>
        <taxon>Bacillati</taxon>
        <taxon>Actinomycetota</taxon>
        <taxon>Actinomycetes</taxon>
        <taxon>Micrococcales</taxon>
        <taxon>Ruaniaceae</taxon>
        <taxon>Ruania</taxon>
    </lineage>
</organism>
<dbReference type="KEGG" id="halt:IM660_14720"/>
<accession>A0A7M1SQN8</accession>
<keyword evidence="2" id="KW-0472">Membrane</keyword>
<name>A0A7M1SQN8_9MICO</name>
<keyword evidence="2" id="KW-0812">Transmembrane</keyword>
<evidence type="ECO:0000313" key="4">
    <source>
        <dbReference type="Proteomes" id="UP000593758"/>
    </source>
</evidence>
<feature type="region of interest" description="Disordered" evidence="1">
    <location>
        <begin position="1"/>
        <end position="23"/>
    </location>
</feature>
<evidence type="ECO:0000313" key="3">
    <source>
        <dbReference type="EMBL" id="QOR69889.1"/>
    </source>
</evidence>